<dbReference type="SUPFAM" id="SSF50998">
    <property type="entry name" value="Quinoprotein alcohol dehydrogenase-like"/>
    <property type="match status" value="1"/>
</dbReference>
<gene>
    <name evidence="8" type="ORF">M5K25_025505</name>
</gene>
<evidence type="ECO:0000256" key="2">
    <source>
        <dbReference type="ARBA" id="ARBA00022574"/>
    </source>
</evidence>
<dbReference type="InterPro" id="IPR011047">
    <property type="entry name" value="Quinoprotein_ADH-like_sf"/>
</dbReference>
<comment type="subcellular location">
    <subcellularLocation>
        <location evidence="1 6">Nucleus</location>
    </subcellularLocation>
</comment>
<proteinExistence type="inferred from homology"/>
<reference evidence="8 9" key="1">
    <citation type="journal article" date="2024" name="Plant Biotechnol. J.">
        <title>Dendrobium thyrsiflorum genome and its molecular insights into genes involved in important horticultural traits.</title>
        <authorList>
            <person name="Chen B."/>
            <person name="Wang J.Y."/>
            <person name="Zheng P.J."/>
            <person name="Li K.L."/>
            <person name="Liang Y.M."/>
            <person name="Chen X.F."/>
            <person name="Zhang C."/>
            <person name="Zhao X."/>
            <person name="He X."/>
            <person name="Zhang G.Q."/>
            <person name="Liu Z.J."/>
            <person name="Xu Q."/>
        </authorList>
    </citation>
    <scope>NUCLEOTIDE SEQUENCE [LARGE SCALE GENOMIC DNA]</scope>
    <source>
        <strain evidence="8">GZMU011</strain>
    </source>
</reference>
<accession>A0ABD0U4F3</accession>
<dbReference type="EMBL" id="JANQDX010000018">
    <property type="protein sequence ID" value="KAL0906970.1"/>
    <property type="molecule type" value="Genomic_DNA"/>
</dbReference>
<dbReference type="PANTHER" id="PTHR16288:SF0">
    <property type="entry name" value="TRNA (GUANINE-N(7)-)-METHYLTRANSFERASE NON-CATALYTIC SUBUNIT WDR4"/>
    <property type="match status" value="1"/>
</dbReference>
<keyword evidence="5 6" id="KW-0539">Nucleus</keyword>
<dbReference type="Proteomes" id="UP001552299">
    <property type="component" value="Unassembled WGS sequence"/>
</dbReference>
<dbReference type="AlphaFoldDB" id="A0ABD0U4F3"/>
<dbReference type="PROSITE" id="PS50294">
    <property type="entry name" value="WD_REPEATS_REGION"/>
    <property type="match status" value="1"/>
</dbReference>
<dbReference type="Gene3D" id="2.130.10.10">
    <property type="entry name" value="YVTN repeat-like/Quinoprotein amine dehydrogenase"/>
    <property type="match status" value="2"/>
</dbReference>
<dbReference type="InterPro" id="IPR028884">
    <property type="entry name" value="Trm82"/>
</dbReference>
<evidence type="ECO:0000313" key="8">
    <source>
        <dbReference type="EMBL" id="KAL0906970.1"/>
    </source>
</evidence>
<keyword evidence="3 6" id="KW-0819">tRNA processing</keyword>
<feature type="repeat" description="WD" evidence="7">
    <location>
        <begin position="57"/>
        <end position="98"/>
    </location>
</feature>
<protein>
    <recommendedName>
        <fullName evidence="6">tRNA (guanine-N(7)-)-methyltransferase non-catalytic subunit</fullName>
    </recommendedName>
    <alternativeName>
        <fullName evidence="6">WD repeat-containing protein 4 homolog</fullName>
    </alternativeName>
</protein>
<dbReference type="Pfam" id="PF00400">
    <property type="entry name" value="WD40"/>
    <property type="match status" value="3"/>
</dbReference>
<feature type="repeat" description="WD" evidence="7">
    <location>
        <begin position="197"/>
        <end position="242"/>
    </location>
</feature>
<evidence type="ECO:0000256" key="5">
    <source>
        <dbReference type="ARBA" id="ARBA00023242"/>
    </source>
</evidence>
<sequence length="437" mass="48191">MEEKVHTGEINREAEAAPALIAVHPLKRSIALALGYELRVFDFEMDCAVSLTDEAYSPCHSDAIRAICFGANGRLFVSAGDDKLVKIWRTDTWHCIRTVCSDKRVSAVAISHDGLFVTFADKFGVVWIDTLEEDDQGQASVDKKAVPLLGHYCSIITSLKFSPDGKFIATADRDFKIRITIFPKGPLKGAHEIQNFCLGHTEFVSCLTFICPPDCNQSFLLSGSGDATVRLWDHISGHLLDTCDVGKKAGLLDSKEKVEDSPAVTDINALPDGSFVAAAIQGLHGVIILKCDVPARRLFIAKFVFVEESFVPTSLGLSSSAKLLWVVMGASNVSKLGVSKMAQLRVLSDLDKFLSNEHGDYPVILKDKDMPGGEKLLLKFQGSDHDHVTKQDAALAETATAVKVAMQNLLTKKQYSLEKRDFRKRDRNDRKFKKQQF</sequence>
<dbReference type="PROSITE" id="PS50082">
    <property type="entry name" value="WD_REPEATS_2"/>
    <property type="match status" value="2"/>
</dbReference>
<evidence type="ECO:0000313" key="9">
    <source>
        <dbReference type="Proteomes" id="UP001552299"/>
    </source>
</evidence>
<dbReference type="SMART" id="SM00320">
    <property type="entry name" value="WD40"/>
    <property type="match status" value="4"/>
</dbReference>
<keyword evidence="2 6" id="KW-0853">WD repeat</keyword>
<comment type="subunit">
    <text evidence="6">Forms a heterodimer with the catalytic subunit.</text>
</comment>
<organism evidence="8 9">
    <name type="scientific">Dendrobium thyrsiflorum</name>
    <name type="common">Pinecone-like raceme dendrobium</name>
    <name type="synonym">Orchid</name>
    <dbReference type="NCBI Taxonomy" id="117978"/>
    <lineage>
        <taxon>Eukaryota</taxon>
        <taxon>Viridiplantae</taxon>
        <taxon>Streptophyta</taxon>
        <taxon>Embryophyta</taxon>
        <taxon>Tracheophyta</taxon>
        <taxon>Spermatophyta</taxon>
        <taxon>Magnoliopsida</taxon>
        <taxon>Liliopsida</taxon>
        <taxon>Asparagales</taxon>
        <taxon>Orchidaceae</taxon>
        <taxon>Epidendroideae</taxon>
        <taxon>Malaxideae</taxon>
        <taxon>Dendrobiinae</taxon>
        <taxon>Dendrobium</taxon>
    </lineage>
</organism>
<name>A0ABD0U4F3_DENTH</name>
<keyword evidence="9" id="KW-1185">Reference proteome</keyword>
<dbReference type="InterPro" id="IPR015943">
    <property type="entry name" value="WD40/YVTN_repeat-like_dom_sf"/>
</dbReference>
<comment type="function">
    <text evidence="6">Required for the formation of N(7)-methylguanine at position 46 (m7G46) in tRNA. In the complex, it is required to stabilize and induce conformational changes of the catalytic subunit.</text>
</comment>
<comment type="caution">
    <text evidence="8">The sequence shown here is derived from an EMBL/GenBank/DDBJ whole genome shotgun (WGS) entry which is preliminary data.</text>
</comment>
<evidence type="ECO:0000256" key="3">
    <source>
        <dbReference type="ARBA" id="ARBA00022694"/>
    </source>
</evidence>
<keyword evidence="4 6" id="KW-0677">Repeat</keyword>
<dbReference type="InterPro" id="IPR001680">
    <property type="entry name" value="WD40_rpt"/>
</dbReference>
<evidence type="ECO:0000256" key="6">
    <source>
        <dbReference type="HAMAP-Rule" id="MF_03056"/>
    </source>
</evidence>
<evidence type="ECO:0000256" key="7">
    <source>
        <dbReference type="PROSITE-ProRule" id="PRU00221"/>
    </source>
</evidence>
<dbReference type="PANTHER" id="PTHR16288">
    <property type="entry name" value="WD40 REPEAT PROTEIN 4"/>
    <property type="match status" value="1"/>
</dbReference>
<evidence type="ECO:0000256" key="1">
    <source>
        <dbReference type="ARBA" id="ARBA00004123"/>
    </source>
</evidence>
<comment type="pathway">
    <text evidence="6">tRNA modification; N(7)-methylguanine-tRNA biosynthesis.</text>
</comment>
<dbReference type="GO" id="GO:0106004">
    <property type="term" value="P:tRNA (guanine-N7)-methylation"/>
    <property type="evidence" value="ECO:0007669"/>
    <property type="project" value="UniProtKB-UniRule"/>
</dbReference>
<comment type="similarity">
    <text evidence="6">Belongs to the WD repeat TRM82 family.</text>
</comment>
<dbReference type="HAMAP" id="MF_03056">
    <property type="entry name" value="TRM82"/>
    <property type="match status" value="1"/>
</dbReference>
<dbReference type="FunFam" id="2.130.10.10:FF:001350">
    <property type="entry name" value="tRNA (guanine-N(7)-)-methyltransferase non-catalytic subunit"/>
    <property type="match status" value="1"/>
</dbReference>
<evidence type="ECO:0000256" key="4">
    <source>
        <dbReference type="ARBA" id="ARBA00022737"/>
    </source>
</evidence>
<dbReference type="GO" id="GO:0005634">
    <property type="term" value="C:nucleus"/>
    <property type="evidence" value="ECO:0007669"/>
    <property type="project" value="UniProtKB-SubCell"/>
</dbReference>